<evidence type="ECO:0000313" key="4">
    <source>
        <dbReference type="Proteomes" id="UP000771736"/>
    </source>
</evidence>
<dbReference type="AlphaFoldDB" id="A0A930HP22"/>
<protein>
    <recommendedName>
        <fullName evidence="5">Lipoprotein</fullName>
    </recommendedName>
</protein>
<feature type="region of interest" description="Disordered" evidence="1">
    <location>
        <begin position="374"/>
        <end position="393"/>
    </location>
</feature>
<accession>A0A930HP22</accession>
<sequence length="619" mass="69150">MRKNIFFPVACILMSAPLLTGCNDSIEDSNEDYSTVYTYNLVADASDVQAKSPVSRVLIEDAQHNLTSKWAPSDKIMAYVLNDNLKANDYSQISNVSTGSLNRFDGDISSRNQITTNSEIAFFYPGSALTGNNKTAIPVTATASGQETYHDEANKTQELVELNLTRQDGTAETIGKHFDFQWAKKQPKSINGKKVTLDIGNMKRIVTIWGLRFTDNNNTPLANIDSIYISNVKGSDVFNLKTGAFVDNNPTDERTNIVLKPAQGKKLSSVGGNYTYAAFIPGSYTDVVVIAYVGNKCYYKEFSSIAFDEDKIYRSDLLKMEEAKQKPFVEVQGIKWATGNFIHYKEGSQEYWGIAPTQWWISRRAVRLGSNRKPVASGGTLQSSQFEDGPTQTDDDVDLFRFGDIENALNLRSDKFKSGKKDIVKKFFVGDGPLRPETSDRTKAKYGDLVWYHTMNNHKKYRYPTKAELQTLYNNANVEPAYCYTDKGTIVYGAYFTTNSQSGTNRVKAFPTGVRAYDKYKNVTGLIRVNKGLFLPITGRRILGNNHIGLRDMTWGSGAYGQYLQGEAGGLVQVEFFFFGPTQWNFNYSGKAQASAIRPVLDSDDGREDRAFAPFANVK</sequence>
<name>A0A930HP22_9BACT</name>
<dbReference type="Proteomes" id="UP000771736">
    <property type="component" value="Unassembled WGS sequence"/>
</dbReference>
<proteinExistence type="predicted"/>
<feature type="signal peptide" evidence="2">
    <location>
        <begin position="1"/>
        <end position="20"/>
    </location>
</feature>
<keyword evidence="2" id="KW-0732">Signal</keyword>
<reference evidence="3" key="1">
    <citation type="submission" date="2020-04" db="EMBL/GenBank/DDBJ databases">
        <title>Deep metagenomics examines the oral microbiome during advanced dental caries in children, revealing novel taxa and co-occurrences with host molecules.</title>
        <authorList>
            <person name="Baker J.L."/>
            <person name="Morton J.T."/>
            <person name="Dinis M."/>
            <person name="Alvarez R."/>
            <person name="Tran N.C."/>
            <person name="Knight R."/>
            <person name="Edlund A."/>
        </authorList>
    </citation>
    <scope>NUCLEOTIDE SEQUENCE</scope>
    <source>
        <strain evidence="3">JCVI_44_bin.5</strain>
    </source>
</reference>
<feature type="compositionally biased region" description="Polar residues" evidence="1">
    <location>
        <begin position="379"/>
        <end position="392"/>
    </location>
</feature>
<evidence type="ECO:0000256" key="2">
    <source>
        <dbReference type="SAM" id="SignalP"/>
    </source>
</evidence>
<comment type="caution">
    <text evidence="3">The sequence shown here is derived from an EMBL/GenBank/DDBJ whole genome shotgun (WGS) entry which is preliminary data.</text>
</comment>
<feature type="chain" id="PRO_5038071968" description="Lipoprotein" evidence="2">
    <location>
        <begin position="21"/>
        <end position="619"/>
    </location>
</feature>
<dbReference type="RefSeq" id="WP_273161219.1">
    <property type="nucleotide sequence ID" value="NZ_JABZSJ010000089.1"/>
</dbReference>
<evidence type="ECO:0008006" key="5">
    <source>
        <dbReference type="Google" id="ProtNLM"/>
    </source>
</evidence>
<evidence type="ECO:0000313" key="3">
    <source>
        <dbReference type="EMBL" id="MBF1385261.1"/>
    </source>
</evidence>
<gene>
    <name evidence="3" type="ORF">HXN26_10560</name>
</gene>
<dbReference type="PROSITE" id="PS51257">
    <property type="entry name" value="PROKAR_LIPOPROTEIN"/>
    <property type="match status" value="1"/>
</dbReference>
<organism evidence="3 4">
    <name type="scientific">Prevotella aurantiaca</name>
    <dbReference type="NCBI Taxonomy" id="596085"/>
    <lineage>
        <taxon>Bacteria</taxon>
        <taxon>Pseudomonadati</taxon>
        <taxon>Bacteroidota</taxon>
        <taxon>Bacteroidia</taxon>
        <taxon>Bacteroidales</taxon>
        <taxon>Prevotellaceae</taxon>
        <taxon>Prevotella</taxon>
    </lineage>
</organism>
<dbReference type="EMBL" id="JABZSJ010000089">
    <property type="protein sequence ID" value="MBF1385261.1"/>
    <property type="molecule type" value="Genomic_DNA"/>
</dbReference>
<evidence type="ECO:0000256" key="1">
    <source>
        <dbReference type="SAM" id="MobiDB-lite"/>
    </source>
</evidence>